<dbReference type="RefSeq" id="WP_208766595.1">
    <property type="nucleotide sequence ID" value="NZ_CP024785.1"/>
</dbReference>
<dbReference type="KEGG" id="nfl:COO91_08876"/>
<proteinExistence type="predicted"/>
<evidence type="ECO:0000313" key="2">
    <source>
        <dbReference type="Proteomes" id="UP000232003"/>
    </source>
</evidence>
<accession>A0A2K8T530</accession>
<protein>
    <submittedName>
        <fullName evidence="1">DNA-binding response regulator, OmpR family, containings REC and winged-helix</fullName>
    </submittedName>
</protein>
<dbReference type="GO" id="GO:0003677">
    <property type="term" value="F:DNA binding"/>
    <property type="evidence" value="ECO:0007669"/>
    <property type="project" value="UniProtKB-KW"/>
</dbReference>
<dbReference type="EMBL" id="CP024785">
    <property type="protein sequence ID" value="AUB42730.1"/>
    <property type="molecule type" value="Genomic_DNA"/>
</dbReference>
<gene>
    <name evidence="1" type="ORF">COO91_08876</name>
</gene>
<name>A0A2K8T530_9NOSO</name>
<keyword evidence="2" id="KW-1185">Reference proteome</keyword>
<organism evidence="1 2">
    <name type="scientific">Nostoc flagelliforme CCNUN1</name>
    <dbReference type="NCBI Taxonomy" id="2038116"/>
    <lineage>
        <taxon>Bacteria</taxon>
        <taxon>Bacillati</taxon>
        <taxon>Cyanobacteriota</taxon>
        <taxon>Cyanophyceae</taxon>
        <taxon>Nostocales</taxon>
        <taxon>Nostocaceae</taxon>
        <taxon>Nostoc</taxon>
    </lineage>
</organism>
<sequence>MSPEWLQHIYYAAASCSDELILELLKQIPSDNSQVFKVLRDLANNYQFEKIMELTKTNVE</sequence>
<dbReference type="Proteomes" id="UP000232003">
    <property type="component" value="Chromosome"/>
</dbReference>
<keyword evidence="1" id="KW-0238">DNA-binding</keyword>
<dbReference type="AlphaFoldDB" id="A0A2K8T530"/>
<reference evidence="1 2" key="1">
    <citation type="submission" date="2017-11" db="EMBL/GenBank/DDBJ databases">
        <title>Complete genome of a free-living desiccation-tolerant cyanobacterium and its photosynthetic adaptation to extreme terrestrial habitat.</title>
        <authorList>
            <person name="Shang J."/>
        </authorList>
    </citation>
    <scope>NUCLEOTIDE SEQUENCE [LARGE SCALE GENOMIC DNA]</scope>
    <source>
        <strain evidence="1 2">CCNUN1</strain>
    </source>
</reference>
<evidence type="ECO:0000313" key="1">
    <source>
        <dbReference type="EMBL" id="AUB42730.1"/>
    </source>
</evidence>